<dbReference type="PROSITE" id="PS50893">
    <property type="entry name" value="ABC_TRANSPORTER_2"/>
    <property type="match status" value="2"/>
</dbReference>
<dbReference type="InterPro" id="IPR003593">
    <property type="entry name" value="AAA+_ATPase"/>
</dbReference>
<dbReference type="InterPro" id="IPR039421">
    <property type="entry name" value="Type_1_exporter"/>
</dbReference>
<organism evidence="16 17">
    <name type="scientific">Salmo trutta</name>
    <name type="common">Brown trout</name>
    <dbReference type="NCBI Taxonomy" id="8032"/>
    <lineage>
        <taxon>Eukaryota</taxon>
        <taxon>Metazoa</taxon>
        <taxon>Chordata</taxon>
        <taxon>Craniata</taxon>
        <taxon>Vertebrata</taxon>
        <taxon>Euteleostomi</taxon>
        <taxon>Actinopterygii</taxon>
        <taxon>Neopterygii</taxon>
        <taxon>Teleostei</taxon>
        <taxon>Protacanthopterygii</taxon>
        <taxon>Salmoniformes</taxon>
        <taxon>Salmonidae</taxon>
        <taxon>Salmoninae</taxon>
        <taxon>Salmo</taxon>
    </lineage>
</organism>
<dbReference type="EC" id="7.6.2.2" evidence="3"/>
<keyword evidence="5 13" id="KW-0812">Transmembrane</keyword>
<dbReference type="Gene3D" id="3.40.50.300">
    <property type="entry name" value="P-loop containing nucleotide triphosphate hydrolases"/>
    <property type="match status" value="2"/>
</dbReference>
<dbReference type="Proteomes" id="UP000472277">
    <property type="component" value="Unassembled WGS sequence"/>
</dbReference>
<feature type="transmembrane region" description="Helical" evidence="13">
    <location>
        <begin position="902"/>
        <end position="923"/>
    </location>
</feature>
<feature type="transmembrane region" description="Helical" evidence="13">
    <location>
        <begin position="876"/>
        <end position="895"/>
    </location>
</feature>
<evidence type="ECO:0000256" key="5">
    <source>
        <dbReference type="ARBA" id="ARBA00022692"/>
    </source>
</evidence>
<dbReference type="InterPro" id="IPR027417">
    <property type="entry name" value="P-loop_NTPase"/>
</dbReference>
<feature type="transmembrane region" description="Helical" evidence="13">
    <location>
        <begin position="302"/>
        <end position="321"/>
    </location>
</feature>
<evidence type="ECO:0000313" key="16">
    <source>
        <dbReference type="Ensembl" id="ENSSTUP00000071484.1"/>
    </source>
</evidence>
<evidence type="ECO:0000256" key="10">
    <source>
        <dbReference type="ARBA" id="ARBA00022989"/>
    </source>
</evidence>
<dbReference type="PROSITE" id="PS50929">
    <property type="entry name" value="ABC_TM1F"/>
    <property type="match status" value="2"/>
</dbReference>
<dbReference type="FunFam" id="3.40.50.300:FF:000479">
    <property type="entry name" value="Multidrug resistance protein 1A"/>
    <property type="match status" value="1"/>
</dbReference>
<dbReference type="FunFam" id="1.20.1560.10:FF:000018">
    <property type="entry name" value="ATP-binding cassette subfamily B member 11"/>
    <property type="match status" value="1"/>
</dbReference>
<feature type="transmembrane region" description="Helical" evidence="13">
    <location>
        <begin position="1002"/>
        <end position="1022"/>
    </location>
</feature>
<comment type="similarity">
    <text evidence="2">Belongs to the ABC transporter superfamily. ABCB family. Multidrug resistance exporter (TC 3.A.1.201) subfamily.</text>
</comment>
<feature type="transmembrane region" description="Helical" evidence="13">
    <location>
        <begin position="44"/>
        <end position="68"/>
    </location>
</feature>
<dbReference type="GO" id="GO:0008559">
    <property type="term" value="F:ABC-type xenobiotic transporter activity"/>
    <property type="evidence" value="ECO:0007669"/>
    <property type="project" value="UniProtKB-EC"/>
</dbReference>
<feature type="transmembrane region" description="Helical" evidence="13">
    <location>
        <begin position="333"/>
        <end position="352"/>
    </location>
</feature>
<dbReference type="SUPFAM" id="SSF90123">
    <property type="entry name" value="ABC transporter transmembrane region"/>
    <property type="match status" value="2"/>
</dbReference>
<evidence type="ECO:0000256" key="2">
    <source>
        <dbReference type="ARBA" id="ARBA00007577"/>
    </source>
</evidence>
<dbReference type="SUPFAM" id="SSF52540">
    <property type="entry name" value="P-loop containing nucleoside triphosphate hydrolases"/>
    <property type="match status" value="2"/>
</dbReference>
<dbReference type="InterPro" id="IPR011527">
    <property type="entry name" value="ABC1_TM_dom"/>
</dbReference>
<dbReference type="CDD" id="cd03249">
    <property type="entry name" value="ABC_MTABC3_MDL1_MDL2"/>
    <property type="match status" value="2"/>
</dbReference>
<keyword evidence="10 13" id="KW-1133">Transmembrane helix</keyword>
<dbReference type="CDD" id="cd18577">
    <property type="entry name" value="ABC_6TM_Pgp_ABCB1_D1_like"/>
    <property type="match status" value="1"/>
</dbReference>
<sequence>MGSFVTSDHDKIHILQSFQRLLHLTVVLCVLGFQFRYATGCEVLLMIIGLLCAALHGIALPLMCVVFGQMTDSFSRQIVNIDYWYCHFSIANFTVEEISALLNSTDGCIQIPGVDIEALMTRHAYYFIGIGCAVFLLGTFQVMLFLLTATKQTKRIREKYFHAILHQQMSWFDTHQIGVLNVRLTDDINTINEGLGDKICVFVQFFCTFLSGFVIGFIFGWKLTLVILAVSPLLAGSAAILATLTSKELSAYAKAGAVAEEILVAIRTVVAFNGQKKAVERYENNLEDAKNFGIKKAITTNVSMGFTQFVIFGTYALAFWYGTKLSVDEPENYTIGKTITVFFSVMIGSFSLGQGAPNLEAIAKARGAAYEVYNTIDQPRPIDSSSKEGHKPDCVKGDIEFKNIHFSYPSRKDVKILQGVNLTVPRGKTIALVGASGCGKSTTIQLLQRFYDPDSGEITLDGRDIRTLNVKWLRENMGIVSQEPVLFGTTIAENIRYGREDATDEDIERAVREANAYDFISKLPDKLNTMVGERGAQLSGGQKQRIAIARALVKNPKILLLDEATSALDTQSESVVQAALDKARAGRTTIVIAHRLSTIRTADVIAGFSNGEVVEQGTHRELMAKKGVYYSLVMQQDLDYVLYDSSDMDELEVVNEEGIENGGFERNSISSGRVEMKPTRRKSKKSKKDKKVLLHNPLGHNMTSFMCYIGTWLCYSAIAELSSYLLYNKEKKPEEAPDIPFTRILALNKPEWPYMLVGTLSSLVGGAVYPCVAIIFAKIIGVFSEVDPEVKRQKTMMFSLLFLLIGGVAFVTYFLKGYMFGKSGELLTMRLRRQVFHAMMRQEIGWFDDNNNAVGVLTTRLATDASLVKGATGSRLGLATNTVCALTIAIVVAFIHSWQLTLLILACVPFLIGANVIQMRAMAGHASKDQGALEQSGKVNINFLLQLGLQNSGNVPKIPRFSSNPGYRNGLVKAPIYGLTFAIAQAIPYMVNAAIFRFGSWLIYNFVLFFRSVFSVIIFAAMNIGESASFAPDFAKAKAAAGRILGLLEKKPEIDIYSEEGEKPTDFVGDIEFRGIHFAYPTRQNVRVLQGLSVSVGPGQTLALVGESGCGKSTSIQLLERFYSPAEGQVLVDGLDTKTLNLSWLRSQLGLVSQEPILFDCSISENIQYGDNSREVSQDEIEEAAKNANIHDFIMGLPEKYNTRVGDKGTQMSGGQKQRIAIARALVRQPKVLLLDEATSALDTESEKIVQQALDAARQGRTCIVIAHRLSTIQNADQIAVIQYGQVTEQGTHTDLMAKGGAYCALVNAQVNH</sequence>
<dbReference type="Pfam" id="PF00005">
    <property type="entry name" value="ABC_tran"/>
    <property type="match status" value="2"/>
</dbReference>
<evidence type="ECO:0000256" key="6">
    <source>
        <dbReference type="ARBA" id="ARBA00022737"/>
    </source>
</evidence>
<feature type="domain" description="ABC transporter" evidence="14">
    <location>
        <begin position="399"/>
        <end position="635"/>
    </location>
</feature>
<keyword evidence="9" id="KW-1278">Translocase</keyword>
<reference evidence="16" key="2">
    <citation type="submission" date="2025-09" db="UniProtKB">
        <authorList>
            <consortium name="Ensembl"/>
        </authorList>
    </citation>
    <scope>IDENTIFICATION</scope>
</reference>
<dbReference type="GO" id="GO:0005524">
    <property type="term" value="F:ATP binding"/>
    <property type="evidence" value="ECO:0007669"/>
    <property type="project" value="UniProtKB-KW"/>
</dbReference>
<dbReference type="GO" id="GO:0005743">
    <property type="term" value="C:mitochondrial inner membrane"/>
    <property type="evidence" value="ECO:0007669"/>
    <property type="project" value="TreeGrafter"/>
</dbReference>
<dbReference type="PANTHER" id="PTHR43394">
    <property type="entry name" value="ATP-DEPENDENT PERMEASE MDL1, MITOCHONDRIAL"/>
    <property type="match status" value="1"/>
</dbReference>
<dbReference type="PROSITE" id="PS00211">
    <property type="entry name" value="ABC_TRANSPORTER_1"/>
    <property type="match status" value="2"/>
</dbReference>
<evidence type="ECO:0000256" key="4">
    <source>
        <dbReference type="ARBA" id="ARBA00022448"/>
    </source>
</evidence>
<keyword evidence="12" id="KW-0325">Glycoprotein</keyword>
<dbReference type="SMART" id="SM00382">
    <property type="entry name" value="AAA"/>
    <property type="match status" value="2"/>
</dbReference>
<evidence type="ECO:0000256" key="8">
    <source>
        <dbReference type="ARBA" id="ARBA00022840"/>
    </source>
</evidence>
<comment type="subcellular location">
    <subcellularLocation>
        <location evidence="1">Membrane</location>
        <topology evidence="1">Multi-pass membrane protein</topology>
    </subcellularLocation>
</comment>
<dbReference type="InterPro" id="IPR036640">
    <property type="entry name" value="ABC1_TM_sf"/>
</dbReference>
<name>A0A674BJ69_SALTR</name>
<feature type="transmembrane region" description="Helical" evidence="13">
    <location>
        <begin position="795"/>
        <end position="815"/>
    </location>
</feature>
<dbReference type="GO" id="GO:0090374">
    <property type="term" value="P:oligopeptide export from mitochondrion"/>
    <property type="evidence" value="ECO:0007669"/>
    <property type="project" value="TreeGrafter"/>
</dbReference>
<feature type="domain" description="ABC transmembrane type-1" evidence="15">
    <location>
        <begin position="756"/>
        <end position="939"/>
    </location>
</feature>
<evidence type="ECO:0000256" key="9">
    <source>
        <dbReference type="ARBA" id="ARBA00022967"/>
    </source>
</evidence>
<feature type="transmembrane region" description="Helical" evidence="13">
    <location>
        <begin position="225"/>
        <end position="244"/>
    </location>
</feature>
<evidence type="ECO:0000256" key="12">
    <source>
        <dbReference type="ARBA" id="ARBA00023180"/>
    </source>
</evidence>
<dbReference type="FunFam" id="1.20.1560.10:FF:000009">
    <property type="entry name" value="ABC transporter B family member 1"/>
    <property type="match status" value="1"/>
</dbReference>
<dbReference type="InterPro" id="IPR003439">
    <property type="entry name" value="ABC_transporter-like_ATP-bd"/>
</dbReference>
<dbReference type="GeneTree" id="ENSGT00940000166052"/>
<keyword evidence="6" id="KW-0677">Repeat</keyword>
<dbReference type="InterPro" id="IPR017871">
    <property type="entry name" value="ABC_transporter-like_CS"/>
</dbReference>
<dbReference type="GO" id="GO:0016887">
    <property type="term" value="F:ATP hydrolysis activity"/>
    <property type="evidence" value="ECO:0007669"/>
    <property type="project" value="InterPro"/>
</dbReference>
<feature type="transmembrane region" description="Helical" evidence="13">
    <location>
        <begin position="20"/>
        <end position="37"/>
    </location>
</feature>
<feature type="transmembrane region" description="Helical" evidence="13">
    <location>
        <begin position="199"/>
        <end position="219"/>
    </location>
</feature>
<dbReference type="Pfam" id="PF00664">
    <property type="entry name" value="ABC_membrane"/>
    <property type="match status" value="2"/>
</dbReference>
<feature type="transmembrane region" description="Helical" evidence="13">
    <location>
        <begin position="754"/>
        <end position="783"/>
    </location>
</feature>
<keyword evidence="17" id="KW-1185">Reference proteome</keyword>
<reference evidence="16" key="1">
    <citation type="submission" date="2025-08" db="UniProtKB">
        <authorList>
            <consortium name="Ensembl"/>
        </authorList>
    </citation>
    <scope>IDENTIFICATION</scope>
</reference>
<evidence type="ECO:0000256" key="3">
    <source>
        <dbReference type="ARBA" id="ARBA00012191"/>
    </source>
</evidence>
<keyword evidence="4" id="KW-0813">Transport</keyword>
<proteinExistence type="inferred from homology"/>
<evidence type="ECO:0000256" key="1">
    <source>
        <dbReference type="ARBA" id="ARBA00004141"/>
    </source>
</evidence>
<evidence type="ECO:0000256" key="13">
    <source>
        <dbReference type="SAM" id="Phobius"/>
    </source>
</evidence>
<accession>A0A674BJ69</accession>
<gene>
    <name evidence="16" type="primary">LOC115182389</name>
</gene>
<keyword evidence="11 13" id="KW-0472">Membrane</keyword>
<dbReference type="Gene3D" id="1.20.1560.10">
    <property type="entry name" value="ABC transporter type 1, transmembrane domain"/>
    <property type="match status" value="3"/>
</dbReference>
<dbReference type="OMA" id="FFDMEEH"/>
<feature type="transmembrane region" description="Helical" evidence="13">
    <location>
        <begin position="124"/>
        <end position="147"/>
    </location>
</feature>
<feature type="transmembrane region" description="Helical" evidence="13">
    <location>
        <begin position="974"/>
        <end position="995"/>
    </location>
</feature>
<feature type="domain" description="ABC transporter" evidence="14">
    <location>
        <begin position="1071"/>
        <end position="1309"/>
    </location>
</feature>
<evidence type="ECO:0000259" key="15">
    <source>
        <dbReference type="PROSITE" id="PS50929"/>
    </source>
</evidence>
<evidence type="ECO:0000259" key="14">
    <source>
        <dbReference type="PROSITE" id="PS50893"/>
    </source>
</evidence>
<keyword evidence="8" id="KW-0067">ATP-binding</keyword>
<keyword evidence="7" id="KW-0547">Nucleotide-binding</keyword>
<dbReference type="PANTHER" id="PTHR43394:SF20">
    <property type="entry name" value="ATP BINDING CASSETTE SUBFAMILY B MEMBER 5"/>
    <property type="match status" value="1"/>
</dbReference>
<feature type="transmembrane region" description="Helical" evidence="13">
    <location>
        <begin position="705"/>
        <end position="727"/>
    </location>
</feature>
<dbReference type="FunFam" id="3.40.50.300:FF:000302">
    <property type="entry name" value="ATP-binding cassette subfamily B member 5"/>
    <property type="match status" value="1"/>
</dbReference>
<dbReference type="GO" id="GO:0015421">
    <property type="term" value="F:ABC-type oligopeptide transporter activity"/>
    <property type="evidence" value="ECO:0007669"/>
    <property type="project" value="TreeGrafter"/>
</dbReference>
<evidence type="ECO:0000256" key="11">
    <source>
        <dbReference type="ARBA" id="ARBA00023136"/>
    </source>
</evidence>
<evidence type="ECO:0000313" key="17">
    <source>
        <dbReference type="Proteomes" id="UP000472277"/>
    </source>
</evidence>
<feature type="domain" description="ABC transmembrane type-1" evidence="15">
    <location>
        <begin position="47"/>
        <end position="364"/>
    </location>
</feature>
<dbReference type="CDD" id="cd18578">
    <property type="entry name" value="ABC_6TM_Pgp_ABCB1_D2_like"/>
    <property type="match status" value="1"/>
</dbReference>
<protein>
    <recommendedName>
        <fullName evidence="3">ABC-type xenobiotic transporter</fullName>
        <ecNumber evidence="3">7.6.2.2</ecNumber>
    </recommendedName>
</protein>
<evidence type="ECO:0000256" key="7">
    <source>
        <dbReference type="ARBA" id="ARBA00022741"/>
    </source>
</evidence>
<dbReference type="Ensembl" id="ENSSTUT00000075876.1">
    <property type="protein sequence ID" value="ENSSTUP00000071484.1"/>
    <property type="gene ID" value="ENSSTUG00000029364.1"/>
</dbReference>